<organism evidence="6 7">
    <name type="scientific">Dawidia cretensis</name>
    <dbReference type="NCBI Taxonomy" id="2782350"/>
    <lineage>
        <taxon>Bacteria</taxon>
        <taxon>Pseudomonadati</taxon>
        <taxon>Bacteroidota</taxon>
        <taxon>Cytophagia</taxon>
        <taxon>Cytophagales</taxon>
        <taxon>Chryseotaleaceae</taxon>
        <taxon>Dawidia</taxon>
    </lineage>
</organism>
<dbReference type="Gene3D" id="1.10.1740.10">
    <property type="match status" value="1"/>
</dbReference>
<dbReference type="GO" id="GO:0003677">
    <property type="term" value="F:DNA binding"/>
    <property type="evidence" value="ECO:0007669"/>
    <property type="project" value="InterPro"/>
</dbReference>
<evidence type="ECO:0000256" key="3">
    <source>
        <dbReference type="ARBA" id="ARBA00023082"/>
    </source>
</evidence>
<dbReference type="InterPro" id="IPR014327">
    <property type="entry name" value="RNA_pol_sigma70_bacteroid"/>
</dbReference>
<dbReference type="InterPro" id="IPR013249">
    <property type="entry name" value="RNA_pol_sigma70_r4_t2"/>
</dbReference>
<keyword evidence="7" id="KW-1185">Reference proteome</keyword>
<dbReference type="RefSeq" id="WP_254082691.1">
    <property type="nucleotide sequence ID" value="NZ_JAHESE010000001.1"/>
</dbReference>
<evidence type="ECO:0000256" key="2">
    <source>
        <dbReference type="ARBA" id="ARBA00023015"/>
    </source>
</evidence>
<protein>
    <submittedName>
        <fullName evidence="6">RNA polymerase sigma-70 factor</fullName>
    </submittedName>
</protein>
<dbReference type="Pfam" id="PF08281">
    <property type="entry name" value="Sigma70_r4_2"/>
    <property type="match status" value="1"/>
</dbReference>
<dbReference type="NCBIfam" id="TIGR02985">
    <property type="entry name" value="Sig70_bacteroi1"/>
    <property type="match status" value="1"/>
</dbReference>
<dbReference type="GO" id="GO:0016987">
    <property type="term" value="F:sigma factor activity"/>
    <property type="evidence" value="ECO:0007669"/>
    <property type="project" value="UniProtKB-KW"/>
</dbReference>
<reference evidence="6 7" key="1">
    <citation type="submission" date="2021-05" db="EMBL/GenBank/DDBJ databases">
        <title>A Polyphasic approach of four new species of the genus Ohtaekwangia: Ohtaekwangia histidinii sp. nov., Ohtaekwangia cretensis sp. nov., Ohtaekwangia indiensis sp. nov., Ohtaekwangia reichenbachii sp. nov. from diverse environment.</title>
        <authorList>
            <person name="Octaviana S."/>
        </authorList>
    </citation>
    <scope>NUCLEOTIDE SEQUENCE [LARGE SCALE GENOMIC DNA]</scope>
    <source>
        <strain evidence="6 7">PWU5</strain>
    </source>
</reference>
<evidence type="ECO:0000256" key="4">
    <source>
        <dbReference type="ARBA" id="ARBA00023163"/>
    </source>
</evidence>
<dbReference type="SUPFAM" id="SSF88659">
    <property type="entry name" value="Sigma3 and sigma4 domains of RNA polymerase sigma factors"/>
    <property type="match status" value="1"/>
</dbReference>
<dbReference type="InterPro" id="IPR000792">
    <property type="entry name" value="Tscrpt_reg_LuxR_C"/>
</dbReference>
<evidence type="ECO:0000313" key="7">
    <source>
        <dbReference type="Proteomes" id="UP001319080"/>
    </source>
</evidence>
<keyword evidence="3" id="KW-0731">Sigma factor</keyword>
<dbReference type="Proteomes" id="UP001319080">
    <property type="component" value="Unassembled WGS sequence"/>
</dbReference>
<gene>
    <name evidence="6" type="ORF">KK062_02725</name>
</gene>
<evidence type="ECO:0000256" key="1">
    <source>
        <dbReference type="ARBA" id="ARBA00010641"/>
    </source>
</evidence>
<dbReference type="SUPFAM" id="SSF88946">
    <property type="entry name" value="Sigma2 domain of RNA polymerase sigma factors"/>
    <property type="match status" value="1"/>
</dbReference>
<evidence type="ECO:0000259" key="5">
    <source>
        <dbReference type="SMART" id="SM00421"/>
    </source>
</evidence>
<dbReference type="EMBL" id="JAHESE010000001">
    <property type="protein sequence ID" value="MBT1707116.1"/>
    <property type="molecule type" value="Genomic_DNA"/>
</dbReference>
<dbReference type="GO" id="GO:0006352">
    <property type="term" value="P:DNA-templated transcription initiation"/>
    <property type="evidence" value="ECO:0007669"/>
    <property type="project" value="InterPro"/>
</dbReference>
<comment type="caution">
    <text evidence="6">The sequence shown here is derived from an EMBL/GenBank/DDBJ whole genome shotgun (WGS) entry which is preliminary data.</text>
</comment>
<dbReference type="CDD" id="cd06171">
    <property type="entry name" value="Sigma70_r4"/>
    <property type="match status" value="1"/>
</dbReference>
<keyword evidence="2" id="KW-0805">Transcription regulation</keyword>
<accession>A0AAP2DTI8</accession>
<dbReference type="InterPro" id="IPR014284">
    <property type="entry name" value="RNA_pol_sigma-70_dom"/>
</dbReference>
<sequence>MEIPQQHIQSDEQLLQSLQQDSRQAFNELYFRHWENLYRAAYTVLRDEDSSKDIVQEVFFSIWKKRHTQQIRQLSAYLFQAVKFQVARQLRHGKLLDIHVEQLGHLHTMNTTEESLHASELDALLETTLGKLPERCRDVFYLSRFEQLSNKEIAQRLNLSTRTVEWHISNALKHLRHSIENTFLLLILLMLH</sequence>
<dbReference type="PANTHER" id="PTHR43133:SF46">
    <property type="entry name" value="RNA POLYMERASE SIGMA-70 FACTOR ECF SUBFAMILY"/>
    <property type="match status" value="1"/>
</dbReference>
<evidence type="ECO:0000313" key="6">
    <source>
        <dbReference type="EMBL" id="MBT1707116.1"/>
    </source>
</evidence>
<dbReference type="Pfam" id="PF04542">
    <property type="entry name" value="Sigma70_r2"/>
    <property type="match status" value="1"/>
</dbReference>
<dbReference type="Gene3D" id="1.10.10.10">
    <property type="entry name" value="Winged helix-like DNA-binding domain superfamily/Winged helix DNA-binding domain"/>
    <property type="match status" value="1"/>
</dbReference>
<comment type="similarity">
    <text evidence="1">Belongs to the sigma-70 factor family. ECF subfamily.</text>
</comment>
<dbReference type="AlphaFoldDB" id="A0AAP2DTI8"/>
<feature type="domain" description="HTH luxR-type" evidence="5">
    <location>
        <begin position="129"/>
        <end position="189"/>
    </location>
</feature>
<dbReference type="InterPro" id="IPR036388">
    <property type="entry name" value="WH-like_DNA-bd_sf"/>
</dbReference>
<dbReference type="InterPro" id="IPR013325">
    <property type="entry name" value="RNA_pol_sigma_r2"/>
</dbReference>
<dbReference type="InterPro" id="IPR039425">
    <property type="entry name" value="RNA_pol_sigma-70-like"/>
</dbReference>
<name>A0AAP2DTI8_9BACT</name>
<dbReference type="NCBIfam" id="TIGR02937">
    <property type="entry name" value="sigma70-ECF"/>
    <property type="match status" value="1"/>
</dbReference>
<dbReference type="InterPro" id="IPR007627">
    <property type="entry name" value="RNA_pol_sigma70_r2"/>
</dbReference>
<proteinExistence type="inferred from homology"/>
<keyword evidence="4" id="KW-0804">Transcription</keyword>
<dbReference type="SMART" id="SM00421">
    <property type="entry name" value="HTH_LUXR"/>
    <property type="match status" value="1"/>
</dbReference>
<dbReference type="PANTHER" id="PTHR43133">
    <property type="entry name" value="RNA POLYMERASE ECF-TYPE SIGMA FACTO"/>
    <property type="match status" value="1"/>
</dbReference>
<dbReference type="InterPro" id="IPR013324">
    <property type="entry name" value="RNA_pol_sigma_r3/r4-like"/>
</dbReference>